<evidence type="ECO:0000256" key="1">
    <source>
        <dbReference type="ARBA" id="ARBA00004651"/>
    </source>
</evidence>
<feature type="binding site" evidence="17">
    <location>
        <begin position="95"/>
        <end position="96"/>
    </location>
    <ligand>
        <name>ATP</name>
        <dbReference type="ChEBI" id="CHEBI:30616"/>
    </ligand>
</feature>
<evidence type="ECO:0000256" key="14">
    <source>
        <dbReference type="ARBA" id="ARBA00023264"/>
    </source>
</evidence>
<keyword evidence="5" id="KW-0808">Transferase</keyword>
<evidence type="ECO:0000256" key="19">
    <source>
        <dbReference type="SAM" id="Phobius"/>
    </source>
</evidence>
<sequence>MAFHEGNNKFTKSVYHAVQGIMETVKVERNIKIHMIITALVIIAGFLFKINLVEWLSIVICIGLVIGMELLNTSIEHTVDLACQKEYHQLAKKAKDASAGAVLVVATMSVVIGMIIFIPKIWKLIFIN</sequence>
<keyword evidence="7 17" id="KW-0547">Nucleotide-binding</keyword>
<accession>A0A5R9EKN6</accession>
<dbReference type="GO" id="GO:0046872">
    <property type="term" value="F:metal ion binding"/>
    <property type="evidence" value="ECO:0007669"/>
    <property type="project" value="UniProtKB-KW"/>
</dbReference>
<evidence type="ECO:0000313" key="23">
    <source>
        <dbReference type="Proteomes" id="UP000823401"/>
    </source>
</evidence>
<keyword evidence="3" id="KW-1003">Cell membrane</keyword>
<dbReference type="OrthoDB" id="9789934at2"/>
<dbReference type="Gene3D" id="1.10.287.3610">
    <property type="match status" value="1"/>
</dbReference>
<evidence type="ECO:0000256" key="18">
    <source>
        <dbReference type="PIRSR" id="PIRSR600829-4"/>
    </source>
</evidence>
<keyword evidence="12 19" id="KW-0472">Membrane</keyword>
<keyword evidence="18" id="KW-0479">Metal-binding</keyword>
<evidence type="ECO:0000256" key="8">
    <source>
        <dbReference type="ARBA" id="ARBA00022777"/>
    </source>
</evidence>
<comment type="subcellular location">
    <subcellularLocation>
        <location evidence="1">Cell membrane</location>
        <topology evidence="1">Multi-pass membrane protein</topology>
    </subcellularLocation>
</comment>
<feature type="transmembrane region" description="Helical" evidence="19">
    <location>
        <begin position="97"/>
        <end position="118"/>
    </location>
</feature>
<keyword evidence="13" id="KW-0594">Phospholipid biosynthesis</keyword>
<dbReference type="InterPro" id="IPR000829">
    <property type="entry name" value="DAGK"/>
</dbReference>
<evidence type="ECO:0000313" key="20">
    <source>
        <dbReference type="EMBL" id="MBG9977845.1"/>
    </source>
</evidence>
<feature type="active site" description="Proton acceptor" evidence="15">
    <location>
        <position position="69"/>
    </location>
</feature>
<dbReference type="PANTHER" id="PTHR34299">
    <property type="entry name" value="DIACYLGLYCEROL KINASE"/>
    <property type="match status" value="1"/>
</dbReference>
<dbReference type="GO" id="GO:0008654">
    <property type="term" value="P:phospholipid biosynthetic process"/>
    <property type="evidence" value="ECO:0007669"/>
    <property type="project" value="UniProtKB-KW"/>
</dbReference>
<evidence type="ECO:0000256" key="7">
    <source>
        <dbReference type="ARBA" id="ARBA00022741"/>
    </source>
</evidence>
<keyword evidence="23" id="KW-1185">Reference proteome</keyword>
<evidence type="ECO:0000256" key="12">
    <source>
        <dbReference type="ARBA" id="ARBA00023136"/>
    </source>
</evidence>
<dbReference type="InterPro" id="IPR036945">
    <property type="entry name" value="DAGK_sf"/>
</dbReference>
<dbReference type="EMBL" id="VBSP01000006">
    <property type="protein sequence ID" value="TLQ48887.1"/>
    <property type="molecule type" value="Genomic_DNA"/>
</dbReference>
<dbReference type="Proteomes" id="UP000823401">
    <property type="component" value="Unassembled WGS sequence"/>
</dbReference>
<feature type="binding site" evidence="17">
    <location>
        <position position="28"/>
    </location>
    <ligand>
        <name>ATP</name>
        <dbReference type="ChEBI" id="CHEBI:30616"/>
    </ligand>
</feature>
<feature type="transmembrane region" description="Helical" evidence="19">
    <location>
        <begin position="55"/>
        <end position="71"/>
    </location>
</feature>
<evidence type="ECO:0000313" key="21">
    <source>
        <dbReference type="EMBL" id="TLQ48887.1"/>
    </source>
</evidence>
<feature type="transmembrane region" description="Helical" evidence="19">
    <location>
        <begin position="31"/>
        <end position="48"/>
    </location>
</feature>
<keyword evidence="11" id="KW-0443">Lipid metabolism</keyword>
<comment type="caution">
    <text evidence="21">The sequence shown here is derived from an EMBL/GenBank/DDBJ whole genome shotgun (WGS) entry which is preliminary data.</text>
</comment>
<keyword evidence="9 17" id="KW-0067">ATP-binding</keyword>
<keyword evidence="18" id="KW-0460">Magnesium</keyword>
<keyword evidence="8 21" id="KW-0418">Kinase</keyword>
<reference evidence="21 22" key="1">
    <citation type="submission" date="2019-05" db="EMBL/GenBank/DDBJ databases">
        <title>The metagenome of a microbial culture collection derived from dairy environment covers the genomic content of the human microbiome.</title>
        <authorList>
            <person name="Roder T."/>
            <person name="Wuthrich D."/>
            <person name="Sattari Z."/>
            <person name="Von Ah U."/>
            <person name="Bar C."/>
            <person name="Ronchi F."/>
            <person name="Macpherson A.J."/>
            <person name="Ganal-Vonarburg S.C."/>
            <person name="Bruggmann R."/>
            <person name="Vergeres G."/>
        </authorList>
    </citation>
    <scope>NUCLEOTIDE SEQUENCE [LARGE SCALE GENOMIC DNA]</scope>
    <source>
        <strain evidence="21 22">FAM 24227</strain>
    </source>
</reference>
<comment type="cofactor">
    <cofactor evidence="18">
        <name>Mg(2+)</name>
        <dbReference type="ChEBI" id="CHEBI:18420"/>
    </cofactor>
    <text evidence="18">Mn(2+), Zn(2+), Cd(2+) and Co(2+) support activity to lesser extents.</text>
</comment>
<keyword evidence="4" id="KW-0444">Lipid biosynthesis</keyword>
<evidence type="ECO:0000256" key="16">
    <source>
        <dbReference type="PIRSR" id="PIRSR600829-2"/>
    </source>
</evidence>
<reference evidence="20 23" key="2">
    <citation type="submission" date="2020-07" db="EMBL/GenBank/DDBJ databases">
        <title>Facklamia lactis sp. nov., isolated from raw milk.</title>
        <authorList>
            <person name="Doll E.V."/>
            <person name="Huptas C."/>
            <person name="Staib L."/>
            <person name="Wenning M."/>
            <person name="Scherer S."/>
        </authorList>
    </citation>
    <scope>NUCLEOTIDE SEQUENCE [LARGE SCALE GENOMIC DNA]</scope>
    <source>
        <strain evidence="20 23">DSM 104272</strain>
    </source>
</reference>
<proteinExistence type="inferred from homology"/>
<gene>
    <name evidence="21" type="ORF">FEZ33_03070</name>
    <name evidence="20" type="ORF">HYQ42_03510</name>
</gene>
<dbReference type="GO" id="GO:0005524">
    <property type="term" value="F:ATP binding"/>
    <property type="evidence" value="ECO:0007669"/>
    <property type="project" value="UniProtKB-KW"/>
</dbReference>
<dbReference type="GO" id="GO:0016301">
    <property type="term" value="F:kinase activity"/>
    <property type="evidence" value="ECO:0007669"/>
    <property type="project" value="UniProtKB-KW"/>
</dbReference>
<feature type="binding site" evidence="16">
    <location>
        <position position="69"/>
    </location>
    <ligand>
        <name>substrate</name>
    </ligand>
</feature>
<name>A0A5R9EKN6_9LACT</name>
<evidence type="ECO:0000256" key="4">
    <source>
        <dbReference type="ARBA" id="ARBA00022516"/>
    </source>
</evidence>
<dbReference type="EMBL" id="JACCEL010000006">
    <property type="protein sequence ID" value="MBG9977845.1"/>
    <property type="molecule type" value="Genomic_DNA"/>
</dbReference>
<dbReference type="PROSITE" id="PS01069">
    <property type="entry name" value="DAGK_PROKAR"/>
    <property type="match status" value="1"/>
</dbReference>
<dbReference type="Pfam" id="PF01219">
    <property type="entry name" value="DAGK_prokar"/>
    <property type="match status" value="1"/>
</dbReference>
<keyword evidence="14" id="KW-1208">Phospholipid metabolism</keyword>
<feature type="binding site" evidence="17">
    <location>
        <position position="76"/>
    </location>
    <ligand>
        <name>ATP</name>
        <dbReference type="ChEBI" id="CHEBI:30616"/>
    </ligand>
</feature>
<dbReference type="InterPro" id="IPR033717">
    <property type="entry name" value="UDPK"/>
</dbReference>
<evidence type="ECO:0000256" key="10">
    <source>
        <dbReference type="ARBA" id="ARBA00022989"/>
    </source>
</evidence>
<dbReference type="PANTHER" id="PTHR34299:SF1">
    <property type="entry name" value="DIACYLGLYCEROL KINASE"/>
    <property type="match status" value="1"/>
</dbReference>
<evidence type="ECO:0000256" key="9">
    <source>
        <dbReference type="ARBA" id="ARBA00022840"/>
    </source>
</evidence>
<feature type="binding site" evidence="17">
    <location>
        <begin position="86"/>
        <end position="88"/>
    </location>
    <ligand>
        <name>ATP</name>
        <dbReference type="ChEBI" id="CHEBI:30616"/>
    </ligand>
</feature>
<evidence type="ECO:0000256" key="6">
    <source>
        <dbReference type="ARBA" id="ARBA00022692"/>
    </source>
</evidence>
<feature type="binding site" evidence="18">
    <location>
        <position position="76"/>
    </location>
    <ligand>
        <name>a divalent metal cation</name>
        <dbReference type="ChEBI" id="CHEBI:60240"/>
    </ligand>
</feature>
<comment type="similarity">
    <text evidence="2">Belongs to the bacterial diacylglycerol kinase family.</text>
</comment>
<keyword evidence="6 19" id="KW-0812">Transmembrane</keyword>
<dbReference type="CDD" id="cd14265">
    <property type="entry name" value="UDPK_IM_like"/>
    <property type="match status" value="1"/>
</dbReference>
<evidence type="ECO:0000256" key="15">
    <source>
        <dbReference type="PIRSR" id="PIRSR600829-1"/>
    </source>
</evidence>
<evidence type="ECO:0000256" key="3">
    <source>
        <dbReference type="ARBA" id="ARBA00022475"/>
    </source>
</evidence>
<dbReference type="GO" id="GO:0005886">
    <property type="term" value="C:plasma membrane"/>
    <property type="evidence" value="ECO:0007669"/>
    <property type="project" value="UniProtKB-SubCell"/>
</dbReference>
<dbReference type="RefSeq" id="WP_138403931.1">
    <property type="nucleotide sequence ID" value="NZ_JACCEL010000006.1"/>
</dbReference>
<evidence type="ECO:0000256" key="11">
    <source>
        <dbReference type="ARBA" id="ARBA00023098"/>
    </source>
</evidence>
<evidence type="ECO:0000256" key="2">
    <source>
        <dbReference type="ARBA" id="ARBA00005967"/>
    </source>
</evidence>
<organism evidence="21 22">
    <name type="scientific">Ruoffia tabacinasalis</name>
    <dbReference type="NCBI Taxonomy" id="87458"/>
    <lineage>
        <taxon>Bacteria</taxon>
        <taxon>Bacillati</taxon>
        <taxon>Bacillota</taxon>
        <taxon>Bacilli</taxon>
        <taxon>Lactobacillales</taxon>
        <taxon>Aerococcaceae</taxon>
        <taxon>Ruoffia</taxon>
    </lineage>
</organism>
<evidence type="ECO:0000256" key="13">
    <source>
        <dbReference type="ARBA" id="ARBA00023209"/>
    </source>
</evidence>
<protein>
    <submittedName>
        <fullName evidence="21">Diacylglycerol kinase family protein</fullName>
    </submittedName>
</protein>
<dbReference type="AlphaFoldDB" id="A0A5R9EKN6"/>
<evidence type="ECO:0000313" key="22">
    <source>
        <dbReference type="Proteomes" id="UP000306420"/>
    </source>
</evidence>
<evidence type="ECO:0000256" key="5">
    <source>
        <dbReference type="ARBA" id="ARBA00022679"/>
    </source>
</evidence>
<dbReference type="Proteomes" id="UP000306420">
    <property type="component" value="Unassembled WGS sequence"/>
</dbReference>
<feature type="binding site" evidence="18">
    <location>
        <position position="28"/>
    </location>
    <ligand>
        <name>a divalent metal cation</name>
        <dbReference type="ChEBI" id="CHEBI:60240"/>
    </ligand>
</feature>
<keyword evidence="10 19" id="KW-1133">Transmembrane helix</keyword>
<evidence type="ECO:0000256" key="17">
    <source>
        <dbReference type="PIRSR" id="PIRSR600829-3"/>
    </source>
</evidence>